<evidence type="ECO:0000259" key="6">
    <source>
        <dbReference type="SMART" id="SM00382"/>
    </source>
</evidence>
<organism evidence="7 8">
    <name type="scientific">Achromobacter marplatensis</name>
    <dbReference type="NCBI Taxonomy" id="470868"/>
    <lineage>
        <taxon>Bacteria</taxon>
        <taxon>Pseudomonadati</taxon>
        <taxon>Pseudomonadota</taxon>
        <taxon>Betaproteobacteria</taxon>
        <taxon>Burkholderiales</taxon>
        <taxon>Alcaligenaceae</taxon>
        <taxon>Achromobacter</taxon>
    </lineage>
</organism>
<dbReference type="PANTHER" id="PTHR42960:SF1">
    <property type="entry name" value="YCF46 PROTEIN"/>
    <property type="match status" value="1"/>
</dbReference>
<reference evidence="7" key="1">
    <citation type="submission" date="2022-09" db="EMBL/GenBank/DDBJ databases">
        <title>Intensive care unit water sources are persistently colonized with multi-drug resistant bacteria and are the site of extensive horizontal gene transfer of antibiotic resistance genes.</title>
        <authorList>
            <person name="Diorio-Toth L."/>
        </authorList>
    </citation>
    <scope>NUCLEOTIDE SEQUENCE</scope>
    <source>
        <strain evidence="7">GD03676</strain>
    </source>
</reference>
<dbReference type="PANTHER" id="PTHR42960">
    <property type="entry name" value="YCF46 PROTEIN"/>
    <property type="match status" value="1"/>
</dbReference>
<dbReference type="InterPro" id="IPR011989">
    <property type="entry name" value="ARM-like"/>
</dbReference>
<dbReference type="AlphaFoldDB" id="A0AA43B0C8"/>
<accession>A0AA43B0C8</accession>
<dbReference type="InterPro" id="IPR003593">
    <property type="entry name" value="AAA+_ATPase"/>
</dbReference>
<dbReference type="SUPFAM" id="SSF52540">
    <property type="entry name" value="P-loop containing nucleoside triphosphate hydrolases"/>
    <property type="match status" value="1"/>
</dbReference>
<dbReference type="Gene3D" id="1.10.8.60">
    <property type="match status" value="1"/>
</dbReference>
<dbReference type="InterPro" id="IPR041569">
    <property type="entry name" value="AAA_lid_3"/>
</dbReference>
<dbReference type="Proteomes" id="UP001161276">
    <property type="component" value="Unassembled WGS sequence"/>
</dbReference>
<evidence type="ECO:0000256" key="2">
    <source>
        <dbReference type="ARBA" id="ARBA00022840"/>
    </source>
</evidence>
<keyword evidence="2" id="KW-0067">ATP-binding</keyword>
<evidence type="ECO:0000256" key="4">
    <source>
        <dbReference type="ARBA" id="ARBA00040480"/>
    </source>
</evidence>
<keyword evidence="1" id="KW-0547">Nucleotide-binding</keyword>
<feature type="domain" description="AAA+ ATPase" evidence="6">
    <location>
        <begin position="268"/>
        <end position="403"/>
    </location>
</feature>
<comment type="similarity">
    <text evidence="3">Belongs to the AAA ATPase family. Highly divergent.</text>
</comment>
<proteinExistence type="inferred from homology"/>
<dbReference type="Pfam" id="PF00004">
    <property type="entry name" value="AAA"/>
    <property type="match status" value="1"/>
</dbReference>
<evidence type="ECO:0000256" key="5">
    <source>
        <dbReference type="SAM" id="MobiDB-lite"/>
    </source>
</evidence>
<evidence type="ECO:0000256" key="1">
    <source>
        <dbReference type="ARBA" id="ARBA00022741"/>
    </source>
</evidence>
<feature type="region of interest" description="Disordered" evidence="5">
    <location>
        <begin position="763"/>
        <end position="787"/>
    </location>
</feature>
<dbReference type="GO" id="GO:0016887">
    <property type="term" value="F:ATP hydrolysis activity"/>
    <property type="evidence" value="ECO:0007669"/>
    <property type="project" value="InterPro"/>
</dbReference>
<feature type="compositionally biased region" description="Basic and acidic residues" evidence="5">
    <location>
        <begin position="765"/>
        <end position="776"/>
    </location>
</feature>
<evidence type="ECO:0000256" key="3">
    <source>
        <dbReference type="ARBA" id="ARBA00038088"/>
    </source>
</evidence>
<dbReference type="InterPro" id="IPR027417">
    <property type="entry name" value="P-loop_NTPase"/>
</dbReference>
<evidence type="ECO:0000313" key="8">
    <source>
        <dbReference type="Proteomes" id="UP001161276"/>
    </source>
</evidence>
<dbReference type="EMBL" id="JAOCKG010000003">
    <property type="protein sequence ID" value="MDH2050808.1"/>
    <property type="molecule type" value="Genomic_DNA"/>
</dbReference>
<name>A0AA43B0C8_9BURK</name>
<dbReference type="Gene3D" id="1.25.10.10">
    <property type="entry name" value="Leucine-rich Repeat Variant"/>
    <property type="match status" value="1"/>
</dbReference>
<comment type="caution">
    <text evidence="7">The sequence shown here is derived from an EMBL/GenBank/DDBJ whole genome shotgun (WGS) entry which is preliminary data.</text>
</comment>
<dbReference type="SMART" id="SM00382">
    <property type="entry name" value="AAA"/>
    <property type="match status" value="1"/>
</dbReference>
<protein>
    <recommendedName>
        <fullName evidence="4">Uncharacterized AAA domain-containing protein ycf46</fullName>
    </recommendedName>
</protein>
<dbReference type="GO" id="GO:0005524">
    <property type="term" value="F:ATP binding"/>
    <property type="evidence" value="ECO:0007669"/>
    <property type="project" value="UniProtKB-KW"/>
</dbReference>
<dbReference type="Pfam" id="PF17862">
    <property type="entry name" value="AAA_lid_3"/>
    <property type="match status" value="1"/>
</dbReference>
<dbReference type="InterPro" id="IPR052381">
    <property type="entry name" value="AAA_domain_protein"/>
</dbReference>
<dbReference type="InterPro" id="IPR003959">
    <property type="entry name" value="ATPase_AAA_core"/>
</dbReference>
<gene>
    <name evidence="7" type="ORF">N5K24_10385</name>
</gene>
<dbReference type="RefSeq" id="WP_280026691.1">
    <property type="nucleotide sequence ID" value="NZ_JAOCKG010000003.1"/>
</dbReference>
<sequence>MNTTAELFSEIKSKLAAGVPGFYVQTAEENRADELLQNVCRELALRITEWNHAYGWVSFDHKIPLVQSPSAKAPDFSEALAELLDASLEGLVIVVKNAGLVFENNGLGVARLQHLLNRISRSHSGRAAVVLVSEHMEMPPEIETKLAIFSLALPQREEIQTLLTESYKLSLERAARLAIDCGGLSLIEIKQALTMAADLEGGLEGDVARSKVLAQKTQVIAKGGVLEMIDAQVHVSEVGGLENLKSWLARRAKVINNQARADAFGVSRPKGVLIAGMPGCGKSLIAKMTATQFGLPLLRLDIGSLLGKYVGESEHNMRRALHTAEAISPCVLWIDELEKAFVGMGGNNASEVTSRLLGFFLTWMQEKSGSVFTIATANDITALPPELLRKGRFDEVFYVGFPNEAERQKILKIHVEKRRKGVPTLNWKELASHCKGYSGADIENAVNEAVEQAFLEDRDLSQQLLLEAIKNNVSLRETMREKVAEYEDKFEKLKLKPASLSDGMDIAKMISASEDANYLLRLEVASHEDAPHDLLERLSGDVDVVVRKAVLSNHRCPASLLSKRLSIAKGDKEFDWELFHLACVHPNAPLDLILDLIRKDRIGTDHIKRILLQTDKPDDVLRAVEKMGTATLLDQVGEFLSSSLTSVTRYAASEKELSAALQHCLASLEKDNTVRRLLAANDSIECATMQILAKDPYDGVREELANNPSLLPAIQRILSKDQCVDVRVALAANEALDVENARAIAGDENEKVRMALAKNAAVRTRMNEKRATDDQPGKQAGSGYSYA</sequence>
<dbReference type="Gene3D" id="3.40.50.300">
    <property type="entry name" value="P-loop containing nucleotide triphosphate hydrolases"/>
    <property type="match status" value="1"/>
</dbReference>
<evidence type="ECO:0000313" key="7">
    <source>
        <dbReference type="EMBL" id="MDH2050808.1"/>
    </source>
</evidence>